<keyword evidence="3" id="KW-1185">Reference proteome</keyword>
<protein>
    <recommendedName>
        <fullName evidence="1">Flagellar assembly protein FliH/Type III secretion system HrpE domain-containing protein</fullName>
    </recommendedName>
</protein>
<evidence type="ECO:0000313" key="2">
    <source>
        <dbReference type="EMBL" id="OWQ93567.1"/>
    </source>
</evidence>
<organism evidence="2 3">
    <name type="scientific">Roseateles aquatilis</name>
    <dbReference type="NCBI Taxonomy" id="431061"/>
    <lineage>
        <taxon>Bacteria</taxon>
        <taxon>Pseudomonadati</taxon>
        <taxon>Pseudomonadota</taxon>
        <taxon>Betaproteobacteria</taxon>
        <taxon>Burkholderiales</taxon>
        <taxon>Sphaerotilaceae</taxon>
        <taxon>Roseateles</taxon>
    </lineage>
</organism>
<dbReference type="RefSeq" id="WP_088382713.1">
    <property type="nucleotide sequence ID" value="NZ_NIOF01000001.1"/>
</dbReference>
<proteinExistence type="predicted"/>
<dbReference type="InterPro" id="IPR018035">
    <property type="entry name" value="Flagellar_FliH/T3SS_HrpE"/>
</dbReference>
<dbReference type="OrthoDB" id="5296952at2"/>
<accession>A0A246JLT5</accession>
<reference evidence="2 3" key="1">
    <citation type="journal article" date="2008" name="Int. J. Syst. Evol. Microbiol.">
        <title>Description of Roseateles aquatilis sp. nov. and Roseateles terrae sp. nov., in the class Betaproteobacteria, and emended description of the genus Roseateles.</title>
        <authorList>
            <person name="Gomila M."/>
            <person name="Bowien B."/>
            <person name="Falsen E."/>
            <person name="Moore E.R."/>
            <person name="Lalucat J."/>
        </authorList>
    </citation>
    <scope>NUCLEOTIDE SEQUENCE [LARGE SCALE GENOMIC DNA]</scope>
    <source>
        <strain evidence="2 3">CCUG 48205</strain>
    </source>
</reference>
<dbReference type="Pfam" id="PF02108">
    <property type="entry name" value="FliH"/>
    <property type="match status" value="1"/>
</dbReference>
<evidence type="ECO:0000313" key="3">
    <source>
        <dbReference type="Proteomes" id="UP000197468"/>
    </source>
</evidence>
<name>A0A246JLT5_9BURK</name>
<dbReference type="Proteomes" id="UP000197468">
    <property type="component" value="Unassembled WGS sequence"/>
</dbReference>
<sequence>MNRVWIAHRHSLSGIAHRIDDDQNSGTNIVLRRESLDVVRSTSDLVKRVRWACAQRLRKSRAREWQWRWKSREAAVQRAAASEAEIHRSALAETARIATALADERRQLTQAMETLIVEISRQAARRLLLAVPPDLAIQSSAHLLLDEWRAMRGEGDPQLRVHPDDLDALRELAKGAGWALISDVTLARGHCELTHAAGSLRATYGDNVRALIDALGPPGVVLMDAPSQSINSPLVKENLA</sequence>
<evidence type="ECO:0000259" key="1">
    <source>
        <dbReference type="Pfam" id="PF02108"/>
    </source>
</evidence>
<gene>
    <name evidence="2" type="ORF">CDN99_03640</name>
</gene>
<dbReference type="AlphaFoldDB" id="A0A246JLT5"/>
<feature type="domain" description="Flagellar assembly protein FliH/Type III secretion system HrpE" evidence="1">
    <location>
        <begin position="92"/>
        <end position="203"/>
    </location>
</feature>
<dbReference type="EMBL" id="NIOF01000001">
    <property type="protein sequence ID" value="OWQ93567.1"/>
    <property type="molecule type" value="Genomic_DNA"/>
</dbReference>
<comment type="caution">
    <text evidence="2">The sequence shown here is derived from an EMBL/GenBank/DDBJ whole genome shotgun (WGS) entry which is preliminary data.</text>
</comment>